<dbReference type="FunFam" id="3.50.50.60:FF:000138">
    <property type="entry name" value="Flavin-containing monooxygenase"/>
    <property type="match status" value="1"/>
</dbReference>
<evidence type="ECO:0000256" key="3">
    <source>
        <dbReference type="ARBA" id="ARBA00022630"/>
    </source>
</evidence>
<dbReference type="PRINTS" id="PR00370">
    <property type="entry name" value="FMOXYGENASE"/>
</dbReference>
<dbReference type="AlphaFoldDB" id="A0A162IF98"/>
<keyword evidence="5" id="KW-0521">NADP</keyword>
<dbReference type="InterPro" id="IPR036188">
    <property type="entry name" value="FAD/NAD-bd_sf"/>
</dbReference>
<evidence type="ECO:0000313" key="8">
    <source>
        <dbReference type="EMBL" id="OAA56305.1"/>
    </source>
</evidence>
<keyword evidence="9" id="KW-1185">Reference proteome</keyword>
<name>A0A162IF98_9HYPO</name>
<evidence type="ECO:0000256" key="2">
    <source>
        <dbReference type="ARBA" id="ARBA00009183"/>
    </source>
</evidence>
<keyword evidence="6" id="KW-0560">Oxidoreductase</keyword>
<sequence>MPAAEPRDGLMIDRVAVIGAGPCGLAAAKYLAAENKFAKIDVFEQRATPGGLWNYTATNAPDTDFAIPRTLPTTRNDVPVRTDGSVAAQFVSPVYDALETNIPYTLMNYSDLPFPDDTPLFPHHTAVNAYLHVYAKDVQPFLHLETQVVSAKKIKLSGASGPPCPKAVWELKLLDLRNQIQRTVQYDAVLVASGHYNDPFVPDIAGLAAFDRAHPGVVIHSKFYRRPDDFTAMKVVVVGNSASGIDISAQVATVAQSPVFVSEKEAAAPPADVQALENWACLKPEIVQFLPESRAVCFADGSVVGDIDAVIFCTGYLYSFPFLRNTDTEKDDNTAIITDGAYAHHLYQHILYIEDPSLAFLGIPQRIVPMPVAEAQSAWVARLWANRLPMPTMAEMRAWEMQTLQEKGASKLVHNLAFPRDVIYINWLHDRSLEAVPRLERGLANGGAGKIPPYWGEEKAWVRQRFPLIKAANRALGDKRNEVRTLEQLGFDFHAWKATKAAEEKEAADGKNPETALL</sequence>
<dbReference type="InterPro" id="IPR000960">
    <property type="entry name" value="Flavin_mOase"/>
</dbReference>
<dbReference type="SUPFAM" id="SSF51905">
    <property type="entry name" value="FAD/NAD(P)-binding domain"/>
    <property type="match status" value="2"/>
</dbReference>
<gene>
    <name evidence="8" type="ORF">SPI_07916</name>
</gene>
<dbReference type="GO" id="GO:0050660">
    <property type="term" value="F:flavin adenine dinucleotide binding"/>
    <property type="evidence" value="ECO:0007669"/>
    <property type="project" value="InterPro"/>
</dbReference>
<dbReference type="Pfam" id="PF00743">
    <property type="entry name" value="FMO-like"/>
    <property type="match status" value="2"/>
</dbReference>
<keyword evidence="7 8" id="KW-0503">Monooxygenase</keyword>
<comment type="cofactor">
    <cofactor evidence="1">
        <name>FAD</name>
        <dbReference type="ChEBI" id="CHEBI:57692"/>
    </cofactor>
</comment>
<keyword evidence="3" id="KW-0285">Flavoprotein</keyword>
<evidence type="ECO:0000256" key="1">
    <source>
        <dbReference type="ARBA" id="ARBA00001974"/>
    </source>
</evidence>
<keyword evidence="4" id="KW-0274">FAD</keyword>
<dbReference type="Gene3D" id="3.50.50.60">
    <property type="entry name" value="FAD/NAD(P)-binding domain"/>
    <property type="match status" value="2"/>
</dbReference>
<comment type="caution">
    <text evidence="8">The sequence shown here is derived from an EMBL/GenBank/DDBJ whole genome shotgun (WGS) entry which is preliminary data.</text>
</comment>
<reference evidence="8 9" key="1">
    <citation type="journal article" date="2016" name="Genome Biol. Evol.">
        <title>Divergent and convergent evolution of fungal pathogenicity.</title>
        <authorList>
            <person name="Shang Y."/>
            <person name="Xiao G."/>
            <person name="Zheng P."/>
            <person name="Cen K."/>
            <person name="Zhan S."/>
            <person name="Wang C."/>
        </authorList>
    </citation>
    <scope>NUCLEOTIDE SEQUENCE [LARGE SCALE GENOMIC DNA]</scope>
    <source>
        <strain evidence="8 9">RCEF 264</strain>
    </source>
</reference>
<dbReference type="InterPro" id="IPR050346">
    <property type="entry name" value="FMO-like"/>
</dbReference>
<dbReference type="Proteomes" id="UP000076874">
    <property type="component" value="Unassembled WGS sequence"/>
</dbReference>
<proteinExistence type="inferred from homology"/>
<dbReference type="STRING" id="1081102.A0A162IF98"/>
<dbReference type="PANTHER" id="PTHR23023">
    <property type="entry name" value="DIMETHYLANILINE MONOOXYGENASE"/>
    <property type="match status" value="1"/>
</dbReference>
<evidence type="ECO:0000256" key="4">
    <source>
        <dbReference type="ARBA" id="ARBA00022827"/>
    </source>
</evidence>
<dbReference type="Pfam" id="PF13450">
    <property type="entry name" value="NAD_binding_8"/>
    <property type="match status" value="1"/>
</dbReference>
<comment type="similarity">
    <text evidence="2">Belongs to the FMO family.</text>
</comment>
<accession>A0A162IF98</accession>
<dbReference type="GO" id="GO:0004499">
    <property type="term" value="F:N,N-dimethylaniline monooxygenase activity"/>
    <property type="evidence" value="ECO:0007669"/>
    <property type="project" value="InterPro"/>
</dbReference>
<evidence type="ECO:0000313" key="9">
    <source>
        <dbReference type="Proteomes" id="UP000076874"/>
    </source>
</evidence>
<evidence type="ECO:0000256" key="5">
    <source>
        <dbReference type="ARBA" id="ARBA00022857"/>
    </source>
</evidence>
<dbReference type="PIRSF" id="PIRSF000332">
    <property type="entry name" value="FMO"/>
    <property type="match status" value="1"/>
</dbReference>
<dbReference type="GO" id="GO:0050661">
    <property type="term" value="F:NADP binding"/>
    <property type="evidence" value="ECO:0007669"/>
    <property type="project" value="InterPro"/>
</dbReference>
<protein>
    <submittedName>
        <fullName evidence="8">Thiol-specific monooxygenase</fullName>
    </submittedName>
</protein>
<organism evidence="8 9">
    <name type="scientific">Niveomyces insectorum RCEF 264</name>
    <dbReference type="NCBI Taxonomy" id="1081102"/>
    <lineage>
        <taxon>Eukaryota</taxon>
        <taxon>Fungi</taxon>
        <taxon>Dikarya</taxon>
        <taxon>Ascomycota</taxon>
        <taxon>Pezizomycotina</taxon>
        <taxon>Sordariomycetes</taxon>
        <taxon>Hypocreomycetidae</taxon>
        <taxon>Hypocreales</taxon>
        <taxon>Cordycipitaceae</taxon>
        <taxon>Niveomyces</taxon>
    </lineage>
</organism>
<dbReference type="OrthoDB" id="66881at2759"/>
<dbReference type="InterPro" id="IPR020946">
    <property type="entry name" value="Flavin_mOase-like"/>
</dbReference>
<evidence type="ECO:0000256" key="7">
    <source>
        <dbReference type="ARBA" id="ARBA00023033"/>
    </source>
</evidence>
<evidence type="ECO:0000256" key="6">
    <source>
        <dbReference type="ARBA" id="ARBA00023002"/>
    </source>
</evidence>
<dbReference type="EMBL" id="AZHD01000017">
    <property type="protein sequence ID" value="OAA56305.1"/>
    <property type="molecule type" value="Genomic_DNA"/>
</dbReference>